<evidence type="ECO:0000256" key="1">
    <source>
        <dbReference type="ARBA" id="ARBA00022670"/>
    </source>
</evidence>
<dbReference type="PANTHER" id="PTHR10381:SF70">
    <property type="entry name" value="ATP-DEPENDENT CLP PROTEASE PROTEOLYTIC SUBUNIT"/>
    <property type="match status" value="1"/>
</dbReference>
<dbReference type="GO" id="GO:0004252">
    <property type="term" value="F:serine-type endopeptidase activity"/>
    <property type="evidence" value="ECO:0007669"/>
    <property type="project" value="UniProtKB-EC"/>
</dbReference>
<keyword evidence="3" id="KW-0720">Serine protease</keyword>
<dbReference type="Pfam" id="PF00574">
    <property type="entry name" value="CLP_protease"/>
    <property type="match status" value="1"/>
</dbReference>
<dbReference type="GO" id="GO:0051117">
    <property type="term" value="F:ATPase binding"/>
    <property type="evidence" value="ECO:0007669"/>
    <property type="project" value="TreeGrafter"/>
</dbReference>
<evidence type="ECO:0000313" key="5">
    <source>
        <dbReference type="EMBL" id="SQB14874.1"/>
    </source>
</evidence>
<protein>
    <submittedName>
        <fullName evidence="5">Peptidase S14, ClpP</fullName>
        <ecNumber evidence="5">3.4.21.92</ecNumber>
    </submittedName>
</protein>
<dbReference type="Proteomes" id="UP000251853">
    <property type="component" value="Unassembled WGS sequence"/>
</dbReference>
<feature type="compositionally biased region" description="Low complexity" evidence="4">
    <location>
        <begin position="285"/>
        <end position="294"/>
    </location>
</feature>
<dbReference type="SUPFAM" id="SSF52096">
    <property type="entry name" value="ClpP/crotonase"/>
    <property type="match status" value="1"/>
</dbReference>
<organism evidence="5 6">
    <name type="scientific">Enterocloster clostridioformis</name>
    <dbReference type="NCBI Taxonomy" id="1531"/>
    <lineage>
        <taxon>Bacteria</taxon>
        <taxon>Bacillati</taxon>
        <taxon>Bacillota</taxon>
        <taxon>Clostridia</taxon>
        <taxon>Lachnospirales</taxon>
        <taxon>Lachnospiraceae</taxon>
        <taxon>Enterocloster</taxon>
    </lineage>
</organism>
<gene>
    <name evidence="5" type="primary">clpP1_1</name>
    <name evidence="5" type="ORF">NCTC11224_03928</name>
</gene>
<dbReference type="GO" id="GO:0004176">
    <property type="term" value="F:ATP-dependent peptidase activity"/>
    <property type="evidence" value="ECO:0007669"/>
    <property type="project" value="TreeGrafter"/>
</dbReference>
<evidence type="ECO:0000256" key="2">
    <source>
        <dbReference type="ARBA" id="ARBA00022801"/>
    </source>
</evidence>
<dbReference type="PANTHER" id="PTHR10381">
    <property type="entry name" value="ATP-DEPENDENT CLP PROTEASE PROTEOLYTIC SUBUNIT"/>
    <property type="match status" value="1"/>
</dbReference>
<dbReference type="GO" id="GO:0006515">
    <property type="term" value="P:protein quality control for misfolded or incompletely synthesized proteins"/>
    <property type="evidence" value="ECO:0007669"/>
    <property type="project" value="TreeGrafter"/>
</dbReference>
<dbReference type="CDD" id="cd07016">
    <property type="entry name" value="S14_ClpP_1"/>
    <property type="match status" value="1"/>
</dbReference>
<accession>A0A2X2UEK6</accession>
<keyword evidence="6" id="KW-1185">Reference proteome</keyword>
<feature type="compositionally biased region" description="Low complexity" evidence="4">
    <location>
        <begin position="180"/>
        <end position="194"/>
    </location>
</feature>
<keyword evidence="1" id="KW-0645">Protease</keyword>
<evidence type="ECO:0000256" key="3">
    <source>
        <dbReference type="ARBA" id="ARBA00022825"/>
    </source>
</evidence>
<dbReference type="NCBIfam" id="NF045542">
    <property type="entry name" value="Clp_rel_HeadMat"/>
    <property type="match status" value="1"/>
</dbReference>
<proteinExistence type="predicted"/>
<feature type="region of interest" description="Disordered" evidence="4">
    <location>
        <begin position="175"/>
        <end position="197"/>
    </location>
</feature>
<sequence length="315" mass="33895">MTALGAVDEIIVRINSGGGDVFAANAIYTRLRDMDAKVTVKIDGWAASAATIIAMAGDVIKIARNGVFMVHDPAMTVYDTYRAEDFEKMAQELRVIKQSIMNTYAMKTGKKPEDIADIMTAETWWTGDDAVKNGFCDELMFEEAQTVIENANKVVVNSVPMDLTGFHTLPEKLLNGPHNPGGLQNKNKQKGGTQMEPKDTIKTVSDLEAAYPDLVSQIRNSATENERSRIKAIMDSAPKGFEKIVEDAMFTNPVDAGQAALNIIKAQKQAGSQYQAGAAADAQASGIDDVQPGGTQTGGGDDGKSVFDRAIEEVL</sequence>
<dbReference type="AlphaFoldDB" id="A0A2X2UEK6"/>
<dbReference type="Gene3D" id="3.90.226.10">
    <property type="entry name" value="2-enoyl-CoA Hydratase, Chain A, domain 1"/>
    <property type="match status" value="1"/>
</dbReference>
<name>A0A2X2UEK6_9FIRM</name>
<dbReference type="InterPro" id="IPR023562">
    <property type="entry name" value="ClpP/TepA"/>
</dbReference>
<reference evidence="5 6" key="1">
    <citation type="submission" date="2018-06" db="EMBL/GenBank/DDBJ databases">
        <authorList>
            <consortium name="Pathogen Informatics"/>
            <person name="Doyle S."/>
        </authorList>
    </citation>
    <scope>NUCLEOTIDE SEQUENCE [LARGE SCALE GENOMIC DNA]</scope>
    <source>
        <strain evidence="5 6">NCTC11224</strain>
    </source>
</reference>
<dbReference type="InterPro" id="IPR029045">
    <property type="entry name" value="ClpP/crotonase-like_dom_sf"/>
</dbReference>
<evidence type="ECO:0000256" key="4">
    <source>
        <dbReference type="SAM" id="MobiDB-lite"/>
    </source>
</evidence>
<dbReference type="GO" id="GO:0009368">
    <property type="term" value="C:endopeptidase Clp complex"/>
    <property type="evidence" value="ECO:0007669"/>
    <property type="project" value="TreeGrafter"/>
</dbReference>
<dbReference type="EC" id="3.4.21.92" evidence="5"/>
<feature type="region of interest" description="Disordered" evidence="4">
    <location>
        <begin position="285"/>
        <end position="306"/>
    </location>
</feature>
<dbReference type="EMBL" id="UAVW01000016">
    <property type="protein sequence ID" value="SQB14874.1"/>
    <property type="molecule type" value="Genomic_DNA"/>
</dbReference>
<keyword evidence="2 5" id="KW-0378">Hydrolase</keyword>
<evidence type="ECO:0000313" key="6">
    <source>
        <dbReference type="Proteomes" id="UP000251853"/>
    </source>
</evidence>